<evidence type="ECO:0000313" key="2">
    <source>
        <dbReference type="EMBL" id="VEG75245.1"/>
    </source>
</evidence>
<feature type="domain" description="SGNH hydrolase-type esterase" evidence="1">
    <location>
        <begin position="42"/>
        <end position="218"/>
    </location>
</feature>
<dbReference type="SUPFAM" id="SSF52266">
    <property type="entry name" value="SGNH hydrolase"/>
    <property type="match status" value="1"/>
</dbReference>
<dbReference type="KEGG" id="asla:NCTC11923_01904"/>
<dbReference type="STRING" id="1278298.GCA_000428685_00339"/>
<dbReference type="InterPro" id="IPR013830">
    <property type="entry name" value="SGNH_hydro"/>
</dbReference>
<dbReference type="Gene3D" id="3.40.50.1110">
    <property type="entry name" value="SGNH hydrolase"/>
    <property type="match status" value="1"/>
</dbReference>
<protein>
    <recommendedName>
        <fullName evidence="1">SGNH hydrolase-type esterase domain-containing protein</fullName>
    </recommendedName>
</protein>
<sequence>MHIMSFSGKRRVLTSRPGARPDGYGLRMSTIPHASDFPTAVFLGDSVTTGWRGVTHPRQRWTSLVCEHQRWREVNLAADGLGHFARRGGHAPGGARTPSCRDTTWLEAILRCEPDLVTVSLGLNDAAFLSSQRELVDQAIEHDLSFLAARLRGTAIVVAPYFPAMDTGPRFQAVRRMIHEHATALGLTSTDTLSQAIDGDDELLTIDSIHPDDAGHAAMARAMIGLYEEFLTVC</sequence>
<dbReference type="EMBL" id="LR134363">
    <property type="protein sequence ID" value="VEG75245.1"/>
    <property type="molecule type" value="Genomic_DNA"/>
</dbReference>
<name>A0A448KE91_9ACTO</name>
<dbReference type="PANTHER" id="PTHR30383:SF5">
    <property type="entry name" value="SGNH HYDROLASE-TYPE ESTERASE DOMAIN-CONTAINING PROTEIN"/>
    <property type="match status" value="1"/>
</dbReference>
<evidence type="ECO:0000313" key="3">
    <source>
        <dbReference type="Proteomes" id="UP000276899"/>
    </source>
</evidence>
<accession>A0A448KE91</accession>
<organism evidence="2 3">
    <name type="scientific">Actinomyces slackii</name>
    <dbReference type="NCBI Taxonomy" id="52774"/>
    <lineage>
        <taxon>Bacteria</taxon>
        <taxon>Bacillati</taxon>
        <taxon>Actinomycetota</taxon>
        <taxon>Actinomycetes</taxon>
        <taxon>Actinomycetales</taxon>
        <taxon>Actinomycetaceae</taxon>
        <taxon>Actinomyces</taxon>
    </lineage>
</organism>
<dbReference type="Pfam" id="PF13472">
    <property type="entry name" value="Lipase_GDSL_2"/>
    <property type="match status" value="1"/>
</dbReference>
<dbReference type="InterPro" id="IPR051532">
    <property type="entry name" value="Ester_Hydrolysis_Enzymes"/>
</dbReference>
<dbReference type="AlphaFoldDB" id="A0A448KE91"/>
<reference evidence="2 3" key="1">
    <citation type="submission" date="2018-12" db="EMBL/GenBank/DDBJ databases">
        <authorList>
            <consortium name="Pathogen Informatics"/>
        </authorList>
    </citation>
    <scope>NUCLEOTIDE SEQUENCE [LARGE SCALE GENOMIC DNA]</scope>
    <source>
        <strain evidence="2 3">NCTC11923</strain>
    </source>
</reference>
<keyword evidence="3" id="KW-1185">Reference proteome</keyword>
<dbReference type="Proteomes" id="UP000276899">
    <property type="component" value="Chromosome"/>
</dbReference>
<proteinExistence type="predicted"/>
<gene>
    <name evidence="2" type="ORF">NCTC11923_01904</name>
</gene>
<dbReference type="CDD" id="cd00229">
    <property type="entry name" value="SGNH_hydrolase"/>
    <property type="match status" value="1"/>
</dbReference>
<dbReference type="GO" id="GO:0004622">
    <property type="term" value="F:phosphatidylcholine lysophospholipase activity"/>
    <property type="evidence" value="ECO:0007669"/>
    <property type="project" value="TreeGrafter"/>
</dbReference>
<evidence type="ECO:0000259" key="1">
    <source>
        <dbReference type="Pfam" id="PF13472"/>
    </source>
</evidence>
<dbReference type="InterPro" id="IPR036514">
    <property type="entry name" value="SGNH_hydro_sf"/>
</dbReference>
<dbReference type="PANTHER" id="PTHR30383">
    <property type="entry name" value="THIOESTERASE 1/PROTEASE 1/LYSOPHOSPHOLIPASE L1"/>
    <property type="match status" value="1"/>
</dbReference>